<sequence>MTRRAGLSPAAFLLSVAIGIAIFVLAMVVIGVRLDSGPPQPEPASVSEEARQDAATAYALLAEAAEGANPDVASMARAHEEAVGGVWVPWPEGAPEGATNPPAPQSDTADVMILLERAVEATEHAVQTVDPADAPLFASILLRQQIALDALTEEEAIAAEPLVDLAEFATEQTLLTLDTARQWLETAAAHLDPNESALDSIAEVDAMTSAILSSGMADSRLAVAPLPSWFLADPSPETAAQLEAEAKMLIAAELFSYIPTSDPTVDLQIVSALHRYVAASTVTDFPLIEVQ</sequence>
<keyword evidence="1" id="KW-0812">Transmembrane</keyword>
<evidence type="ECO:0000256" key="1">
    <source>
        <dbReference type="SAM" id="Phobius"/>
    </source>
</evidence>
<protein>
    <recommendedName>
        <fullName evidence="4">DUF4439 domain-containing protein</fullName>
    </recommendedName>
</protein>
<feature type="transmembrane region" description="Helical" evidence="1">
    <location>
        <begin position="12"/>
        <end position="32"/>
    </location>
</feature>
<evidence type="ECO:0008006" key="4">
    <source>
        <dbReference type="Google" id="ProtNLM"/>
    </source>
</evidence>
<organism evidence="2 3">
    <name type="scientific">Flaviflexus equikiangi</name>
    <dbReference type="NCBI Taxonomy" id="2758573"/>
    <lineage>
        <taxon>Bacteria</taxon>
        <taxon>Bacillati</taxon>
        <taxon>Actinomycetota</taxon>
        <taxon>Actinomycetes</taxon>
        <taxon>Actinomycetales</taxon>
        <taxon>Actinomycetaceae</taxon>
        <taxon>Flaviflexus</taxon>
    </lineage>
</organism>
<keyword evidence="1" id="KW-0472">Membrane</keyword>
<keyword evidence="3" id="KW-1185">Reference proteome</keyword>
<reference evidence="3" key="1">
    <citation type="submission" date="2021-02" db="EMBL/GenBank/DDBJ databases">
        <title>Leucobacter sp. CX169.</title>
        <authorList>
            <person name="Cheng Y."/>
        </authorList>
    </citation>
    <scope>NUCLEOTIDE SEQUENCE [LARGE SCALE GENOMIC DNA]</scope>
    <source>
        <strain evidence="3">JY899</strain>
    </source>
</reference>
<proteinExistence type="predicted"/>
<comment type="caution">
    <text evidence="2">The sequence shown here is derived from an EMBL/GenBank/DDBJ whole genome shotgun (WGS) entry which is preliminary data.</text>
</comment>
<accession>A0ABS2THY2</accession>
<name>A0ABS2THY2_9ACTO</name>
<dbReference type="EMBL" id="JAFFJS010000005">
    <property type="protein sequence ID" value="MBM9433693.1"/>
    <property type="molecule type" value="Genomic_DNA"/>
</dbReference>
<dbReference type="Proteomes" id="UP000705983">
    <property type="component" value="Unassembled WGS sequence"/>
</dbReference>
<keyword evidence="1" id="KW-1133">Transmembrane helix</keyword>
<dbReference type="RefSeq" id="WP_187996884.1">
    <property type="nucleotide sequence ID" value="NZ_JACEXG010000005.1"/>
</dbReference>
<evidence type="ECO:0000313" key="2">
    <source>
        <dbReference type="EMBL" id="MBM9433693.1"/>
    </source>
</evidence>
<gene>
    <name evidence="2" type="ORF">JVW63_08300</name>
</gene>
<evidence type="ECO:0000313" key="3">
    <source>
        <dbReference type="Proteomes" id="UP000705983"/>
    </source>
</evidence>